<reference evidence="2" key="1">
    <citation type="submission" date="2023-01" db="EMBL/GenBank/DDBJ databases">
        <title>Sequencing of the bacterial strains from artisanal fermented milk Matsoni.</title>
        <authorList>
            <person name="Rozman V."/>
            <person name="Accetto T."/>
            <person name="Bogovic Matijasic B."/>
        </authorList>
    </citation>
    <scope>NUCLEOTIDE SEQUENCE</scope>
    <source>
        <strain evidence="2">Lbl333</strain>
    </source>
</reference>
<dbReference type="GO" id="GO:0016810">
    <property type="term" value="F:hydrolase activity, acting on carbon-nitrogen (but not peptide) bonds"/>
    <property type="evidence" value="ECO:0007669"/>
    <property type="project" value="InterPro"/>
</dbReference>
<organism evidence="2 3">
    <name type="scientific">Lactobacillus delbrueckii</name>
    <dbReference type="NCBI Taxonomy" id="1584"/>
    <lineage>
        <taxon>Bacteria</taxon>
        <taxon>Bacillati</taxon>
        <taxon>Bacillota</taxon>
        <taxon>Bacilli</taxon>
        <taxon>Lactobacillales</taxon>
        <taxon>Lactobacillaceae</taxon>
        <taxon>Lactobacillus</taxon>
    </lineage>
</organism>
<dbReference type="Gene3D" id="3.20.20.370">
    <property type="entry name" value="Glycoside hydrolase/deacetylase"/>
    <property type="match status" value="1"/>
</dbReference>
<dbReference type="InterPro" id="IPR002509">
    <property type="entry name" value="NODB_dom"/>
</dbReference>
<dbReference type="PROSITE" id="PS51677">
    <property type="entry name" value="NODB"/>
    <property type="match status" value="1"/>
</dbReference>
<dbReference type="Proteomes" id="UP001210502">
    <property type="component" value="Unassembled WGS sequence"/>
</dbReference>
<dbReference type="SUPFAM" id="SSF88713">
    <property type="entry name" value="Glycoside hydrolase/deacetylase"/>
    <property type="match status" value="1"/>
</dbReference>
<accession>A0AAW5YVB3</accession>
<dbReference type="RefSeq" id="WP_260264467.1">
    <property type="nucleotide sequence ID" value="NZ_JAQIEY010000016.1"/>
</dbReference>
<dbReference type="EMBL" id="JAQIEY010000016">
    <property type="protein sequence ID" value="MDA3768039.1"/>
    <property type="molecule type" value="Genomic_DNA"/>
</dbReference>
<evidence type="ECO:0000313" key="2">
    <source>
        <dbReference type="EMBL" id="MDA3768039.1"/>
    </source>
</evidence>
<dbReference type="AlphaFoldDB" id="A0AAW5YVB3"/>
<dbReference type="GO" id="GO:0005975">
    <property type="term" value="P:carbohydrate metabolic process"/>
    <property type="evidence" value="ECO:0007669"/>
    <property type="project" value="InterPro"/>
</dbReference>
<name>A0AAW5YVB3_9LACO</name>
<dbReference type="Pfam" id="PF01522">
    <property type="entry name" value="Polysacc_deac_1"/>
    <property type="match status" value="1"/>
</dbReference>
<feature type="domain" description="NodB homology" evidence="1">
    <location>
        <begin position="81"/>
        <end position="114"/>
    </location>
</feature>
<proteinExistence type="predicted"/>
<comment type="caution">
    <text evidence="2">The sequence shown here is derived from an EMBL/GenBank/DDBJ whole genome shotgun (WGS) entry which is preliminary data.</text>
</comment>
<evidence type="ECO:0000313" key="3">
    <source>
        <dbReference type="Proteomes" id="UP001210502"/>
    </source>
</evidence>
<evidence type="ECO:0000259" key="1">
    <source>
        <dbReference type="PROSITE" id="PS51677"/>
    </source>
</evidence>
<dbReference type="InterPro" id="IPR011330">
    <property type="entry name" value="Glyco_hydro/deAcase_b/a-brl"/>
</dbReference>
<protein>
    <recommendedName>
        <fullName evidence="1">NodB homology domain-containing protein</fullName>
    </recommendedName>
</protein>
<gene>
    <name evidence="2" type="ORF">PF586_06140</name>
</gene>
<sequence length="114" mass="13428">MKTVSQLKSSKDCYSFNKQKSELVEAGKRKLTKLKPYWREFAYMKQHYVGSNFVTSPAKMPGFDYWETNRLDQVGRLINDRVLFLTFDDWGSDESINKLLYVLKNNHVKATFFA</sequence>